<accession>A0A1K1SDF2</accession>
<evidence type="ECO:0000313" key="1">
    <source>
        <dbReference type="EMBL" id="SFW82290.1"/>
    </source>
</evidence>
<proteinExistence type="predicted"/>
<gene>
    <name evidence="1" type="ORF">SAMN05661012_05195</name>
</gene>
<organism evidence="1 2">
    <name type="scientific">Chitinophaga sancti</name>
    <dbReference type="NCBI Taxonomy" id="1004"/>
    <lineage>
        <taxon>Bacteria</taxon>
        <taxon>Pseudomonadati</taxon>
        <taxon>Bacteroidota</taxon>
        <taxon>Chitinophagia</taxon>
        <taxon>Chitinophagales</taxon>
        <taxon>Chitinophagaceae</taxon>
        <taxon>Chitinophaga</taxon>
    </lineage>
</organism>
<dbReference type="EMBL" id="FPIZ01000021">
    <property type="protein sequence ID" value="SFW82290.1"/>
    <property type="molecule type" value="Genomic_DNA"/>
</dbReference>
<protein>
    <submittedName>
        <fullName evidence="1">Uncharacterized protein</fullName>
    </submittedName>
</protein>
<dbReference type="Proteomes" id="UP000183788">
    <property type="component" value="Unassembled WGS sequence"/>
</dbReference>
<name>A0A1K1SDF2_9BACT</name>
<reference evidence="1 2" key="1">
    <citation type="submission" date="2016-11" db="EMBL/GenBank/DDBJ databases">
        <authorList>
            <person name="Jaros S."/>
            <person name="Januszkiewicz K."/>
            <person name="Wedrychowicz H."/>
        </authorList>
    </citation>
    <scope>NUCLEOTIDE SEQUENCE [LARGE SCALE GENOMIC DNA]</scope>
    <source>
        <strain evidence="1 2">DSM 784</strain>
    </source>
</reference>
<sequence length="63" mass="7033">MDEMLESKAFVQLDVSSKTDNLIRLPTIADLRILARILLSVDQPKITNEKIVDISLPIENIAA</sequence>
<evidence type="ECO:0000313" key="2">
    <source>
        <dbReference type="Proteomes" id="UP000183788"/>
    </source>
</evidence>
<dbReference type="AlphaFoldDB" id="A0A1K1SDF2"/>